<evidence type="ECO:0000256" key="6">
    <source>
        <dbReference type="ARBA" id="ARBA00022840"/>
    </source>
</evidence>
<name>A0A6H0Y3V1_9PEZI</name>
<evidence type="ECO:0000259" key="12">
    <source>
        <dbReference type="PROSITE" id="PS00486"/>
    </source>
</evidence>
<evidence type="ECO:0000256" key="8">
    <source>
        <dbReference type="ARBA" id="ARBA00023242"/>
    </source>
</evidence>
<dbReference type="OrthoDB" id="29596at2759"/>
<dbReference type="SMART" id="SM00534">
    <property type="entry name" value="MUTSac"/>
    <property type="match status" value="1"/>
</dbReference>
<keyword evidence="7" id="KW-0238">DNA-binding</keyword>
<evidence type="ECO:0000256" key="4">
    <source>
        <dbReference type="ARBA" id="ARBA00022454"/>
    </source>
</evidence>
<feature type="domain" description="DNA mismatch repair proteins mutS family" evidence="12">
    <location>
        <begin position="654"/>
        <end position="670"/>
    </location>
</feature>
<dbReference type="CDD" id="cd03281">
    <property type="entry name" value="ABC_MSH5_euk"/>
    <property type="match status" value="1"/>
</dbReference>
<dbReference type="InterPro" id="IPR036187">
    <property type="entry name" value="DNA_mismatch_repair_MutS_sf"/>
</dbReference>
<reference evidence="13 14" key="1">
    <citation type="journal article" date="2016" name="Sci. Rep.">
        <title>Peltaster fructicola genome reveals evolution from an invasive phytopathogen to an ectophytic parasite.</title>
        <authorList>
            <person name="Xu C."/>
            <person name="Chen H."/>
            <person name="Gleason M.L."/>
            <person name="Xu J.R."/>
            <person name="Liu H."/>
            <person name="Zhang R."/>
            <person name="Sun G."/>
        </authorList>
    </citation>
    <scope>NUCLEOTIDE SEQUENCE [LARGE SCALE GENOMIC DNA]</scope>
    <source>
        <strain evidence="13 14">LNHT1506</strain>
    </source>
</reference>
<comment type="subcellular location">
    <subcellularLocation>
        <location evidence="2">Chromosome</location>
    </subcellularLocation>
    <subcellularLocation>
        <location evidence="1">Nucleus</location>
    </subcellularLocation>
</comment>
<dbReference type="GO" id="GO:0005694">
    <property type="term" value="C:chromosome"/>
    <property type="evidence" value="ECO:0007669"/>
    <property type="project" value="UniProtKB-SubCell"/>
</dbReference>
<dbReference type="GO" id="GO:0140664">
    <property type="term" value="F:ATP-dependent DNA damage sensor activity"/>
    <property type="evidence" value="ECO:0007669"/>
    <property type="project" value="InterPro"/>
</dbReference>
<keyword evidence="6" id="KW-0067">ATP-binding</keyword>
<dbReference type="SUPFAM" id="SSF48334">
    <property type="entry name" value="DNA repair protein MutS, domain III"/>
    <property type="match status" value="1"/>
</dbReference>
<evidence type="ECO:0000256" key="3">
    <source>
        <dbReference type="ARBA" id="ARBA00006271"/>
    </source>
</evidence>
<dbReference type="GO" id="GO:0030983">
    <property type="term" value="F:mismatched DNA binding"/>
    <property type="evidence" value="ECO:0007669"/>
    <property type="project" value="InterPro"/>
</dbReference>
<evidence type="ECO:0000313" key="13">
    <source>
        <dbReference type="EMBL" id="QIX01697.1"/>
    </source>
</evidence>
<dbReference type="GO" id="GO:0005634">
    <property type="term" value="C:nucleus"/>
    <property type="evidence" value="ECO:0007669"/>
    <property type="project" value="UniProtKB-SubCell"/>
</dbReference>
<dbReference type="Gene3D" id="3.40.50.300">
    <property type="entry name" value="P-loop containing nucleotide triphosphate hydrolases"/>
    <property type="match status" value="1"/>
</dbReference>
<evidence type="ECO:0000256" key="7">
    <source>
        <dbReference type="ARBA" id="ARBA00023125"/>
    </source>
</evidence>
<evidence type="ECO:0000256" key="1">
    <source>
        <dbReference type="ARBA" id="ARBA00004123"/>
    </source>
</evidence>
<keyword evidence="4" id="KW-0158">Chromosome</keyword>
<evidence type="ECO:0000256" key="9">
    <source>
        <dbReference type="ARBA" id="ARBA00023254"/>
    </source>
</evidence>
<dbReference type="AlphaFoldDB" id="A0A6H0Y3V1"/>
<keyword evidence="14" id="KW-1185">Reference proteome</keyword>
<dbReference type="InterPro" id="IPR045076">
    <property type="entry name" value="MutS"/>
</dbReference>
<dbReference type="Proteomes" id="UP000503462">
    <property type="component" value="Chromosome 5"/>
</dbReference>
<keyword evidence="5" id="KW-0547">Nucleotide-binding</keyword>
<dbReference type="FunFam" id="3.40.50.300:FF:001067">
    <property type="entry name" value="DNA mismatch repair protein MSH5"/>
    <property type="match status" value="1"/>
</dbReference>
<organism evidence="13 14">
    <name type="scientific">Peltaster fructicola</name>
    <dbReference type="NCBI Taxonomy" id="286661"/>
    <lineage>
        <taxon>Eukaryota</taxon>
        <taxon>Fungi</taxon>
        <taxon>Dikarya</taxon>
        <taxon>Ascomycota</taxon>
        <taxon>Pezizomycotina</taxon>
        <taxon>Dothideomycetes</taxon>
        <taxon>Dothideomycetes incertae sedis</taxon>
        <taxon>Peltaster</taxon>
    </lineage>
</organism>
<sequence length="828" mass="91032">MAVNLTDRGAMGCAYYVAQSETLFFMEDLKLGDSSIVDSLRLYIDPTIVLLPASCSSEVVQCLDPNRTILAADDTRSDCTHLPYLFESRPSAEFAYESSKNKLLNLNIGRSYGPQVNFIVPGDEVNEQDSRQGQLLRLSGWIDAESRLTIGCAGALLSCIQRRRGTIYLPNDEHAHLLYRIATIQMFTLSETLLINADTLHALQIIATESHPNAQQQGPASRGASGGAKEGLSVYGLFHHQAKTPQGRARLRQYFLRPSMNRNVIEERLDTISVLLRPENSEHLDNIVKHLSKIKSMELVMINLQKGVTQTGQRKFSSSSWATIRNFTYHALCITDVLRDMQADNLAIVCKIGRVFDTTDLANIGRLISGVVDLEVSHEQGRVTVQHGVDSKLDEARRIYEGLEDLLSKVAEHFADAVPAELDANLNVIFFPQIGFLVAVRLDPATSAGVYEGIGELWDKMFVTETAAYYKNSITVELDEQYGDVYGKMCDREIEILQALAERVLEHKQLLIDVSSVCGELDCLTALARGAAQCGLSRPSIVEESVVHISQGRHILQELTVPAFVANDTHLDAGMIIMTGPNYSGKSIYLKQVALIVYMAHVGSFVPAATAVVGLTDKILTRIATRESLSRATSAFMTDLQQISVALNLATSRSLLIIDEFGKGTDSSDGAGLAAGVLEHLLTRNDRPRVLAATHYHEIFESGFVQPRSSLEFAHMEVMVNEEASEVDQQITYLYTYKLGRSIKSFGTCCAAMNGIDARIVQRAERLLLLSARCGDLVEACAELPEHEVTELEAAEEIARKFLSLDTVNGGRSVVQQLLTSPSTSPTG</sequence>
<dbReference type="Pfam" id="PF05192">
    <property type="entry name" value="MutS_III"/>
    <property type="match status" value="1"/>
</dbReference>
<dbReference type="InterPro" id="IPR000432">
    <property type="entry name" value="DNA_mismatch_repair_MutS_C"/>
</dbReference>
<dbReference type="GO" id="GO:0006298">
    <property type="term" value="P:mismatch repair"/>
    <property type="evidence" value="ECO:0007669"/>
    <property type="project" value="InterPro"/>
</dbReference>
<accession>A0A6H0Y3V1</accession>
<dbReference type="Pfam" id="PF00488">
    <property type="entry name" value="MutS_V"/>
    <property type="match status" value="1"/>
</dbReference>
<dbReference type="SMART" id="SM00533">
    <property type="entry name" value="MUTSd"/>
    <property type="match status" value="1"/>
</dbReference>
<proteinExistence type="inferred from homology"/>
<dbReference type="GO" id="GO:0051026">
    <property type="term" value="P:chiasma assembly"/>
    <property type="evidence" value="ECO:0007669"/>
    <property type="project" value="UniProtKB-ARBA"/>
</dbReference>
<dbReference type="SUPFAM" id="SSF52540">
    <property type="entry name" value="P-loop containing nucleoside triphosphate hydrolases"/>
    <property type="match status" value="1"/>
</dbReference>
<dbReference type="PROSITE" id="PS00486">
    <property type="entry name" value="DNA_MISMATCH_REPAIR_2"/>
    <property type="match status" value="1"/>
</dbReference>
<evidence type="ECO:0000256" key="10">
    <source>
        <dbReference type="ARBA" id="ARBA00073549"/>
    </source>
</evidence>
<comment type="similarity">
    <text evidence="3">Belongs to the DNA mismatch repair MutS family.</text>
</comment>
<keyword evidence="8" id="KW-0539">Nucleus</keyword>
<dbReference type="GO" id="GO:0005524">
    <property type="term" value="F:ATP binding"/>
    <property type="evidence" value="ECO:0007669"/>
    <property type="project" value="UniProtKB-KW"/>
</dbReference>
<dbReference type="PANTHER" id="PTHR11361">
    <property type="entry name" value="DNA MISMATCH REPAIR PROTEIN MUTS FAMILY MEMBER"/>
    <property type="match status" value="1"/>
</dbReference>
<evidence type="ECO:0000256" key="5">
    <source>
        <dbReference type="ARBA" id="ARBA00022741"/>
    </source>
</evidence>
<evidence type="ECO:0000256" key="11">
    <source>
        <dbReference type="ARBA" id="ARBA00077470"/>
    </source>
</evidence>
<dbReference type="PANTHER" id="PTHR11361:SF20">
    <property type="entry name" value="MUTS PROTEIN HOMOLOG 5"/>
    <property type="match status" value="1"/>
</dbReference>
<protein>
    <recommendedName>
        <fullName evidence="10">DNA mismatch repair protein MSH5</fullName>
    </recommendedName>
    <alternativeName>
        <fullName evidence="11">MutS protein homolog 5</fullName>
    </alternativeName>
</protein>
<dbReference type="InterPro" id="IPR027417">
    <property type="entry name" value="P-loop_NTPase"/>
</dbReference>
<dbReference type="EMBL" id="CP051143">
    <property type="protein sequence ID" value="QIX01697.1"/>
    <property type="molecule type" value="Genomic_DNA"/>
</dbReference>
<dbReference type="InterPro" id="IPR007696">
    <property type="entry name" value="DNA_mismatch_repair_MutS_core"/>
</dbReference>
<evidence type="ECO:0000313" key="14">
    <source>
        <dbReference type="Proteomes" id="UP000503462"/>
    </source>
</evidence>
<keyword evidence="9" id="KW-0469">Meiosis</keyword>
<gene>
    <name evidence="13" type="ORF">AMS68_007214</name>
</gene>
<dbReference type="Gene3D" id="1.10.1420.10">
    <property type="match status" value="1"/>
</dbReference>
<evidence type="ECO:0000256" key="2">
    <source>
        <dbReference type="ARBA" id="ARBA00004286"/>
    </source>
</evidence>